<proteinExistence type="predicted"/>
<keyword evidence="1" id="KW-1133">Transmembrane helix</keyword>
<keyword evidence="1" id="KW-0472">Membrane</keyword>
<feature type="transmembrane region" description="Helical" evidence="1">
    <location>
        <begin position="88"/>
        <end position="110"/>
    </location>
</feature>
<gene>
    <name evidence="2" type="ORF">JNE38_20560</name>
</gene>
<feature type="transmembrane region" description="Helical" evidence="1">
    <location>
        <begin position="31"/>
        <end position="48"/>
    </location>
</feature>
<dbReference type="RefSeq" id="WP_203353022.1">
    <property type="nucleotide sequence ID" value="NZ_CP069127.1"/>
</dbReference>
<accession>A0ABX7FIA2</accession>
<name>A0ABX7FIA2_BRECH</name>
<protein>
    <recommendedName>
        <fullName evidence="4">GGDEF domain-containing protein</fullName>
    </recommendedName>
</protein>
<evidence type="ECO:0008006" key="4">
    <source>
        <dbReference type="Google" id="ProtNLM"/>
    </source>
</evidence>
<dbReference type="Proteomes" id="UP000596248">
    <property type="component" value="Chromosome"/>
</dbReference>
<keyword evidence="3" id="KW-1185">Reference proteome</keyword>
<evidence type="ECO:0000313" key="3">
    <source>
        <dbReference type="Proteomes" id="UP000596248"/>
    </source>
</evidence>
<feature type="transmembrane region" description="Helical" evidence="1">
    <location>
        <begin position="5"/>
        <end position="25"/>
    </location>
</feature>
<dbReference type="EMBL" id="CP069127">
    <property type="protein sequence ID" value="QRG65953.1"/>
    <property type="molecule type" value="Genomic_DNA"/>
</dbReference>
<evidence type="ECO:0000256" key="1">
    <source>
        <dbReference type="SAM" id="Phobius"/>
    </source>
</evidence>
<evidence type="ECO:0000313" key="2">
    <source>
        <dbReference type="EMBL" id="QRG65953.1"/>
    </source>
</evidence>
<organism evidence="2 3">
    <name type="scientific">Brevibacillus choshinensis</name>
    <dbReference type="NCBI Taxonomy" id="54911"/>
    <lineage>
        <taxon>Bacteria</taxon>
        <taxon>Bacillati</taxon>
        <taxon>Bacillota</taxon>
        <taxon>Bacilli</taxon>
        <taxon>Bacillales</taxon>
        <taxon>Paenibacillaceae</taxon>
        <taxon>Brevibacillus</taxon>
    </lineage>
</organism>
<feature type="transmembrane region" description="Helical" evidence="1">
    <location>
        <begin position="60"/>
        <end position="82"/>
    </location>
</feature>
<sequence length="286" mass="32657">MQSPYFAIAIGVICFILSILRGIGIIIPSQVIALFSISAVAFTVQDFVNQITSKEKYQKMAIITSIFLFGLLLLGLIFPNYFTTYKDQLSIIGDIATIFSLGLVLLTVGLRDISQYKKIKDNKKVENKLNNFSLDIVKEMVTQEYHSMLKINDIIERLKMIDHEVFGRGRVHNGWSIFFDTLEMFRYGGPLYDGKNEELFKQFIILLDGATNIFVNLSDPNPRTMRDEGAINIWDEDYEISSYSIGVGTTVQEDLKNGINYLKEALEKWEMVKGNTIKQFEKVGKR</sequence>
<keyword evidence="1" id="KW-0812">Transmembrane</keyword>
<reference evidence="2 3" key="1">
    <citation type="submission" date="2021-01" db="EMBL/GenBank/DDBJ databases">
        <title>Identification of strong promoters based on the transcriptome of Brevibacillus choshinensis.</title>
        <authorList>
            <person name="Yao D."/>
            <person name="Zhang K."/>
            <person name="Wu J."/>
        </authorList>
    </citation>
    <scope>NUCLEOTIDE SEQUENCE [LARGE SCALE GENOMIC DNA]</scope>
    <source>
        <strain evidence="2 3">HPD31-SP3</strain>
    </source>
</reference>